<dbReference type="InterPro" id="IPR012334">
    <property type="entry name" value="Pectin_lyas_fold"/>
</dbReference>
<evidence type="ECO:0000259" key="8">
    <source>
        <dbReference type="SMART" id="SM00912"/>
    </source>
</evidence>
<dbReference type="SUPFAM" id="SSF51126">
    <property type="entry name" value="Pectin lyase-like"/>
    <property type="match status" value="1"/>
</dbReference>
<dbReference type="SMART" id="SM00912">
    <property type="entry name" value="Haemagg_act"/>
    <property type="match status" value="1"/>
</dbReference>
<reference evidence="10" key="1">
    <citation type="submission" date="2019-02" db="EMBL/GenBank/DDBJ databases">
        <title>New Zealand Erwinia strains with phe-tRNA free attachment sites.</title>
        <authorList>
            <person name="Nunes-Leite L."/>
            <person name="Pitman A.R."/>
        </authorList>
    </citation>
    <scope>NUCLEOTIDE SEQUENCE</scope>
    <source>
        <strain evidence="10">Ec-140</strain>
        <strain evidence="9">Ec-143</strain>
    </source>
</reference>
<organism evidence="10 12">
    <name type="scientific">Pectobacterium polaris</name>
    <dbReference type="NCBI Taxonomy" id="2042057"/>
    <lineage>
        <taxon>Bacteria</taxon>
        <taxon>Pseudomonadati</taxon>
        <taxon>Pseudomonadota</taxon>
        <taxon>Gammaproteobacteria</taxon>
        <taxon>Enterobacterales</taxon>
        <taxon>Pectobacteriaceae</taxon>
        <taxon>Pectobacterium</taxon>
    </lineage>
</organism>
<proteinExistence type="inferred from homology"/>
<feature type="compositionally biased region" description="Low complexity" evidence="6">
    <location>
        <begin position="5278"/>
        <end position="5289"/>
    </location>
</feature>
<dbReference type="NCBIfam" id="TIGR01901">
    <property type="entry name" value="adhes_NPXG"/>
    <property type="match status" value="1"/>
</dbReference>
<dbReference type="InterPro" id="IPR011050">
    <property type="entry name" value="Pectin_lyase_fold/virulence"/>
</dbReference>
<keyword evidence="4" id="KW-0843">Virulence</keyword>
<dbReference type="InterPro" id="IPR006626">
    <property type="entry name" value="PbH1"/>
</dbReference>
<dbReference type="InterPro" id="IPR010069">
    <property type="entry name" value="CdiA_FHA1_rpt"/>
</dbReference>
<evidence type="ECO:0000256" key="5">
    <source>
        <dbReference type="ARBA" id="ARBA00024043"/>
    </source>
</evidence>
<dbReference type="Gene3D" id="2.160.20.10">
    <property type="entry name" value="Single-stranded right-handed beta-helix, Pectin lyase-like"/>
    <property type="match status" value="1"/>
</dbReference>
<keyword evidence="2" id="KW-0800">Toxin</keyword>
<keyword evidence="3" id="KW-1266">Target cell cytoplasm</keyword>
<evidence type="ECO:0000256" key="3">
    <source>
        <dbReference type="ARBA" id="ARBA00022913"/>
    </source>
</evidence>
<protein>
    <submittedName>
        <fullName evidence="10">Filamentous hemagglutinin N-terminal domain-containing protein</fullName>
    </submittedName>
</protein>
<dbReference type="Pfam" id="PF13332">
    <property type="entry name" value="Fil_haemagg_2"/>
    <property type="match status" value="8"/>
</dbReference>
<evidence type="ECO:0000313" key="9">
    <source>
        <dbReference type="EMBL" id="MCL6350702.1"/>
    </source>
</evidence>
<evidence type="ECO:0000256" key="6">
    <source>
        <dbReference type="SAM" id="MobiDB-lite"/>
    </source>
</evidence>
<sequence>MKPIKTTQRLLAYTLIHLIAFQPLLPAMAAGVQVATGNTALDQAGNGVPVINIATPNSAGISHNQYQDFNVDKPGLILNNGTAQLNPTQLGGLIQNNPNLKGKAADAIINEVVSTNRSTLAGYLEVGGKQASVIVANPNGITCDGCGFINTPQVTLTTGKPQLDAQGNLQHIDVKRGDITLTGQGLDASKSDYLSLIARTAQIDAGLNANDTRIVLGANQVDATGKVTAQAADSGVAGSNIKVALDTGALGGMYTNRIKLVSSDKGVGVNIGNLSAHSGDITLSANGKLSLGDTVAQGNIQADADALALRGKQQAGDALTLKARQDITLQDATLRAGQNIELASGGELNAQNSVISAGVDAQGTVNSAHQLALKGDGVTINATQLAAGKVTVEAGRSLQQDAQSGIKADSVLEMRGDTVSLAGSAGAEDVRLEAKTLNGAGSALLQAKNNGTVRVTQQGDWQGNLTAGNALTVDGGHLVQRGTLAGKTLALTLDALDNQGDIAALQALTFSGGDITNRGTLAAAERLTVNAQRLDNTGLLSARHDVKLELQAVLNNQGNILTDNQLFLLAGNITNGGTLQAATLTAQADQLSNQGEVTANALDLTSQTTENHGMLNAQQMLALHGGSLVNHGTLSAGEKLALTLGDSLDNRGLMQAGNILQITADRLSNDGTLQADKALQLDARRSLTQSARGSLLAGTDLTVNAGQAETDGAIQAQQFLLNAERWLNAGKTSITGDGQITATQLDNRGSLLATGNWTMNSDVVSQAGTLQGTVLNIEATTLTSSGQAQARGAVNLTVADTFTNSGDWLSAEALHLQAAKADNRGTLQALTLTADGTSLNNRGTMSGITNLSLFLTGNLDNVGTLQGNQLRVDAAQLANQGTLRGTDALTLAIAGTLSSQGELLSDGDITTSAQRFINQGTLQAKNVTLQVDELDNAGKILGVSSLTLTATHALTNQQAGKLLSQGMATLTAAEATNAGEWQANTLTLAAANLTNDGQIQGDEALSLTLPTTDGKGTFVNRGTVTTGGDATLFARLMENQGTLSSLGRTELTGVSLINDGRLVAATGLSLRGDYQGRGLLNTAGTLTLHGDTLANQGHWESRALSLQGKDVINQGTVMGNTVTMSADRLVNHGDITGVDTLTLSLGGSLNNIGTLRSDSLSVAAADVSNRGELQGINNLQLDVAGLLDNAGIISASNTLAVTADAVKQRGTLEGKTVTLDAASLVNQGKILGVDALTMSIAGNLSNDGSLLTQKAGVVTAQQVDNSGLMQAGNLTLQADDIVNAGQLLGIDALSITAQRGLTNQQTGKLLTQGAAVLQAAQAENHGEWRAERLTLQTAQFINTGRVQTAGDMDIAVVPASAARQRSFLPMALSLAADIQQLNASSTRQDSGATDGVLDNRGTLVSGGDTQLHATQIANQGSLASNGTATLIGATVENAGDIVAVNGLSLAGNYQGRGSLQTDGLLDWSGTTLINRGHWQANAIQLQGHALDNQGTLLGQRTDITAASLFNGGEIAGVEALQLTLADRLTNQGQLYGATLGLSATDLFNQGELSGDVLHLTLQDTVRNSGLISGSQQVQLEANQVEQSGSLESRQLQVQANALDNQGTMLGVDALTLAINTTARNSGKWLSQGDSTLTASQLDNRGQWQAKTLTLTADEVENAGQLLGLSALTLTAKNKLTNAQTGQLLTQGQAVLNAAEASNEGEWQADRLTLDAQQLTNAGHIQGDTSLAVTLANGDLNNQGTLWSKLATIAARSLTNAGEITGVDGLQLTLDDALTNQGTLSSYQLTAQADRLDNRGKINGLDRLELTIGNNFTNRDTLYGAAVTLNALDLTNSGAITGVDSLALNLNGTLNNTRDLSSNALTLKANDVFNHGTLTGVNGLTLELGNHLDNQGALNSQALTIAARDVTNGGQLSGTRDLQLTLDGGLTNTGDLTGQRTGITAADVLNHGQILGSDDLQLNVRNTLENRGLISGSSTLGVVANHIDQQGTLEARALTVDAQTLDNQGKMLGVDALTLAIANTARNQGNWLSQGSSTLTADRVDNQGQWQAGDITLQAAELTNRGQIFGLNALSLTTTNGLTNQQNGKLLSQGMAVLHAASVTNDGDAQADRLTFEAQQLTNRGRMQGDHGLAIALDRANPASLLTNQGTLLSGGDSWLSTSQLDNQGTVSGVGKLTLDSGAINNAGTVMADGALTLDGDYQGTGLLHTADTLTLRGNQLRNNGRWESRALALNGGAFNNTGTVIGERGITLELRDGLTVGATGQLLTNGVLQAQAGTVANDGLWQGNTLTLTADEVGNAGRLLGLSALSLTAKNKLTNAQTGQLLTQGLAELNAAEASNEGEWQADRLTLDAQQLTNTGHIQGDTSLAVTLANGELNNQGTLWSKLATIAARSLTNAGEITGVDGLQLTLDDALTNQGALSSYQLTAQADRLDNRGKINGLDQLDITVNESLTNTGTLYGAALTLNANDLTNHGTFTGVDSLNLHLNGTLNNTRDLSSNALTLRANDVFNHGTLTGVNGLTLQLGNHLDNQGALNSQALTIAARDVTNGGQLNGTRDLQLTLDGTLTNTGDLTSQRMGITATDVLNHGQMRGSDDLQLDLRNTLDNRGLISGSTTLGVVANHIDQQGTLEARALTVDAQTLDNQGKMLGVDALTLAIAGTARNQGNWLSQGSSTLTADQVDNQGQWQAGDITLQAAELTNRGQIFGINALSLSVANGLTNQQNGKLLSQGIAVLRAASVTNDGDVQADRLTFEAQQLTNRGRMQGDHGLAITLDRANPASQLTNQGTLLSGGDSWLRASLLDNQGTVSGVGKLTLDSGAINNAGNVMADGALTLDGDYQGTGLLHTADTLTLRGNQLRNNGRWESRALALNGGAFNNTGTVIGERGITLELRDGLTVGSAGQLLTNGALQAQAGTVMNDGLWQGNTLVLTANDLTNGGTLLGQDGLRLDLVGIYQGNAQSRLLSDGDAVITADRLTQTGEIAAGTLNLTTHALDNGGRILGSHGLTVANRDELINRTGAELLTNGEGRLDSGTLRNAGTLQANDLQLRAEHIDNQGRIQGTDALRLLDVLLYVGNKSSQLLSKGAATLQAKQAANAGLWQAGTLTLNGDTFSNSGTVAGLNSLSLNGDQIKNQGELFSQGTVTLLGKALENGGTLTGVGGFTLDLTDRVDNLATGRLLSGGTGELTTGVLSNQGLWQSDALRLTARDLEQQGNLLGVQRGMLQLSGTYQGAQGSQLVSGGDLSLTAHDITNHGQIQGSMLTLGAEALDNVGTLRGDRGLNATVTGKFSNAPQARLSSDGTLNVQAAALDNQGDIKAATTTLTGNTITNGGTVQGTAALQLDATGRIINQQGGQLLSDGTTTLDAPAVDNHGWLQGRGLVLNTAQLTQQGSLMAQDKLTLSLPRWVNHGLVQAGELEIIADELDNHGTLLGLTQLALQTQRLINRQGAKLYSAQDLRLKTHELQQDGQLVALGNLSADLTGPLTFTQAMAAGQQLTLNVAGDLDQHGTLQGKSVQLTSTGTLTNQGRILAGGGESRVSAKDIMQLEAGSIQAGGNLTLVSDNTLNNQGLIGTTGDLLVQAGGLLHNSSMLYAGGNMRLLSDSLTNVFGTILAGNSLWVQRDAQGNASTSLLNSSGTIETQSGDITINTGTLTNQREGFVVTESESKPVDLPSGVGGTSILEYIDIYNIDETRIGYHVVSEYFPGNADETSWYEYDFFYAPYKKYSLKKFSVNQKEVTFGGSMPNAQSIVSSGKTVYINSDYFNNVSSSIISNENILLKGNLLNNKSYQSGRVTEYLTYSYKGAAPDVSIKEGDEYSHMFGNVRRITNHYIIYTLDGTPTYEKTVGESYNALIQAGGTITADFKQDISNTTLQPGSGGFMPAATKPVLDAITTLSPLQKQTTRQLASQDSSFNAGAVDVTNAGSGQAALAGNAAGVNATGKTVTLTQQAGTALQAGAQADNITTAIAELNTAGPLTLNTGDAVVLQPSASGHISNPDAVTLTQQAGTALQAGAQADNITAVIAAPNTAGPLTLNTGDAVVLQPSASGHISNPDAIALTSTGLRPDGGKSLTPVNVDNTATGVTIAGTVGTPATLTTPGMAAIDAPKQAVSADTPPGGTTPSAPQPLSAAALLSAIGNGLQNLSTNPFADYPLPTGNNGLLVVDPNADSRYLIHTNPKLEQLGQVDNALFSDLQTLLGQQPSTVVPVETRSQWTQADRVLGSSYLLDKLNLDADHDYRFLGDAEFDTRYISQAVLKQSGQRHLNGTGSDLAQMQMLLDNAAAAQKGMNLQLGVSLTPDQVANLSQSLVWWENIEVNGQTVLAPKLYLAQADKSNLQGSAIVANNVELNAGGSLTNSGTLKAVEVLAIASGDRIDNHEGGLIKSDGGLNLVALNNITNSGSRMEGNTLQLASINGDIINRTESRNFQTAQPTASHSGSGSLVFTELGKTAEIVAGNSLTLSAGKDIRNVAATLNAGQDMALNAKGNVAIEALTLTNNRVDIGRGSSNTALSTAVQGSTVNAGGALSAVAGQDVQIDASSLSGGTALTLAAGNDIRLTAQDTLKETLYQGGSTAQRRTQDVANSQLLSGGDLNLVAGRDVLSEAASLNAKGNATLAAGRDLNLLSQEEETYSGNWWNRHADWQQNITQQSTELTAGKGLNLQAGRDINLQAAQGVASGAVTAQAGNNINLLSATETQHTFFEETTVKKKTFSKTVTHTVRDNFRSDEKESVLSGDKVVLQADHDINMSGSVLSGEQLVALSAGNDIDMAASVETQRVYEKQTKKKSGLMSGGGLGFTIGKQSSSAEYNGAETRQSESRSVVGAINGDVMMQSGQRIAISGSDIIAGGGEGQRGNITIRAQEIDITPGQDTRDITIRSETKSSGIGIALKGTPYDSYQNLRDIGKTEGITQKARLYMSEAAAMVFDAPQIALSIGSSSSKTEQHTQGVYQTGSALTAAGDIQLQTTLAEGTTNVSRPNAGNILVSGSSIQAGGNLLLDAVRDINLQSASDWEKTTENRTQSGWSFSDAIPGIGSSIRHLSGGPNHGVSLIPFASESVREKQQGDTLAQTASTLSGKNVTLNSQQRDILITGSAVTGINAVSISANNGNVVVNPGQNHARNETAGSRSTIGDLGGDGYSGTMGWQSSRYRSVDDVSQQSAIRSIIQSGDGDIGIAAKEKVVIAGTDVQAGKSLLVRGRDITVDPAVDTEHRLREQQSSQYGVTTALSGYAVSALQAVERLSQSVEDKRDPRLSAIYAAQSALSLATQTVANNMNTAAIKVTVSVGGGSSQSKQQQDAVTREGSTLSANSDIRLDAEKDITLSGADIRGRHIDLTAGDSLTLVSAQSESQLTGNSSSQHVGVGVGFGLGGQQNGFTIELSASGQKGKENGNSQTHQLTHVAATESVNLRSGADTVLAGAVVSGKHVEADVGGDLLISSPQDTSRYDSKTTSGGLNVSICVPPICGGQTVSASGNASLSQQILNNRYASVQEQSGIQAGENGFTIRTRDHTQLDGAIISSEATAEKNRLSTGTLGWQDIVNVSRYDGSGFSLSVSTDSMPTAGLGLVKGSATGVTYSAVSPATIEIRNSDAQQQDVSTLSRDTSGANGSVKDGFDRNKIEDKLTIQREATALGVQALDAYKTSKKGEAEEQARTRLIAEGVPAAELNERIQTSHEVMQVEKDYGVGSAFWMAGSALTSLASGGLGGNLNGAISGAAAPYLAALVKDVSAGSEPARIALHTALGAVLAHTQGGNAAGGAAGGLVSAAGADVLTSLLYPEVKKGELSAEQKQLIANLVTIAGAGAGGIAGGNLAGAGSGANTAKNEVENNALGADAGTALGFWLGKNGECGTACKAEIAKGIAEGNLVVSAGVAGVAGGAMIVGATPEIVALAKAALEGCKAAPTICLNNAGLQVAEAVTPGGVGAAGAIGVGKTVAEATVAKAEAVAVNALKNAGKDSTQVKNLGDISDFLFSQSANINKKLGTKIGQGRLPYAAGKAGVEQAKVTIKETLENATQVSEIIPSSSVRGGYDLIHVYSSKTNSTVSLRVLSDGKYDFDTLISEKSSKF</sequence>
<dbReference type="Proteomes" id="UP001057360">
    <property type="component" value="Unassembled WGS sequence"/>
</dbReference>
<feature type="region of interest" description="Disordered" evidence="6">
    <location>
        <begin position="5278"/>
        <end position="5298"/>
    </location>
</feature>
<evidence type="ECO:0000256" key="1">
    <source>
        <dbReference type="ARBA" id="ARBA00004219"/>
    </source>
</evidence>
<gene>
    <name evidence="9" type="ORF">EXT50_05920</name>
    <name evidence="10" type="ORF">EXT53_05920</name>
</gene>
<dbReference type="RefSeq" id="WP_249681998.1">
    <property type="nucleotide sequence ID" value="NZ_SGPX01000003.1"/>
</dbReference>
<keyword evidence="11" id="KW-1185">Reference proteome</keyword>
<evidence type="ECO:0000313" key="11">
    <source>
        <dbReference type="Proteomes" id="UP001055618"/>
    </source>
</evidence>
<evidence type="ECO:0000313" key="12">
    <source>
        <dbReference type="Proteomes" id="UP001057360"/>
    </source>
</evidence>
<feature type="chain" id="PRO_5043633092" evidence="7">
    <location>
        <begin position="30"/>
        <end position="6058"/>
    </location>
</feature>
<dbReference type="InterPro" id="IPR025157">
    <property type="entry name" value="Hemagglutinin_rpt"/>
</dbReference>
<dbReference type="GO" id="GO:0090729">
    <property type="term" value="F:toxin activity"/>
    <property type="evidence" value="ECO:0007669"/>
    <property type="project" value="UniProtKB-KW"/>
</dbReference>
<accession>A0AAW5GBA0</accession>
<feature type="region of interest" description="Disordered" evidence="6">
    <location>
        <begin position="5582"/>
        <end position="5605"/>
    </location>
</feature>
<dbReference type="InterPro" id="IPR008638">
    <property type="entry name" value="FhaB/CdiA-like_TPS"/>
</dbReference>
<dbReference type="InterPro" id="IPR006914">
    <property type="entry name" value="VENN_dom"/>
</dbReference>
<comment type="caution">
    <text evidence="10">The sequence shown here is derived from an EMBL/GenBank/DDBJ whole genome shotgun (WGS) entry which is preliminary data.</text>
</comment>
<dbReference type="NCBIfam" id="TIGR01731">
    <property type="entry name" value="fil_hemag_20aa"/>
    <property type="match status" value="38"/>
</dbReference>
<dbReference type="GO" id="GO:0003824">
    <property type="term" value="F:catalytic activity"/>
    <property type="evidence" value="ECO:0007669"/>
    <property type="project" value="UniProtKB-ARBA"/>
</dbReference>
<evidence type="ECO:0000256" key="7">
    <source>
        <dbReference type="SAM" id="SignalP"/>
    </source>
</evidence>
<evidence type="ECO:0000313" key="10">
    <source>
        <dbReference type="EMBL" id="MCL6368100.1"/>
    </source>
</evidence>
<keyword evidence="7" id="KW-0732">Signal</keyword>
<dbReference type="Pfam" id="PF04829">
    <property type="entry name" value="PT-VENN"/>
    <property type="match status" value="1"/>
</dbReference>
<evidence type="ECO:0000256" key="2">
    <source>
        <dbReference type="ARBA" id="ARBA00022656"/>
    </source>
</evidence>
<dbReference type="Proteomes" id="UP001055618">
    <property type="component" value="Unassembled WGS sequence"/>
</dbReference>
<dbReference type="SMART" id="SM00710">
    <property type="entry name" value="PbH1"/>
    <property type="match status" value="7"/>
</dbReference>
<name>A0AAW5GBA0_9GAMM</name>
<dbReference type="EMBL" id="SGPY01000003">
    <property type="protein sequence ID" value="MCL6368100.1"/>
    <property type="molecule type" value="Genomic_DNA"/>
</dbReference>
<dbReference type="Pfam" id="PF05860">
    <property type="entry name" value="TPS"/>
    <property type="match status" value="1"/>
</dbReference>
<comment type="similarity">
    <text evidence="5">In the N-terminal section; belongs to the CdiA toxin family.</text>
</comment>
<comment type="subcellular location">
    <subcellularLocation>
        <location evidence="1">Target cell</location>
        <location evidence="1">Target cell cytoplasm</location>
    </subcellularLocation>
</comment>
<feature type="region of interest" description="Disordered" evidence="6">
    <location>
        <begin position="5110"/>
        <end position="5131"/>
    </location>
</feature>
<feature type="compositionally biased region" description="Polar residues" evidence="6">
    <location>
        <begin position="5110"/>
        <end position="5123"/>
    </location>
</feature>
<evidence type="ECO:0000256" key="4">
    <source>
        <dbReference type="ARBA" id="ARBA00023026"/>
    </source>
</evidence>
<dbReference type="EMBL" id="SGPX01000003">
    <property type="protein sequence ID" value="MCL6350702.1"/>
    <property type="molecule type" value="Genomic_DNA"/>
</dbReference>
<feature type="compositionally biased region" description="Polar residues" evidence="6">
    <location>
        <begin position="5582"/>
        <end position="5599"/>
    </location>
</feature>
<feature type="domain" description="Filamentous haemagglutinin FhaB/tRNA nuclease CdiA-like TPS" evidence="8">
    <location>
        <begin position="45"/>
        <end position="166"/>
    </location>
</feature>
<feature type="signal peptide" evidence="7">
    <location>
        <begin position="1"/>
        <end position="29"/>
    </location>
</feature>